<dbReference type="EMBL" id="RCCK01000010">
    <property type="protein sequence ID" value="RLJ79637.1"/>
    <property type="molecule type" value="Genomic_DNA"/>
</dbReference>
<gene>
    <name evidence="1" type="ORF">BCL90_0344</name>
    <name evidence="2" type="ORF">E3V97_10085</name>
</gene>
<name>A0A497YAX4_9SPHI</name>
<organism evidence="1 3">
    <name type="scientific">Pedobacter alluvionis</name>
    <dbReference type="NCBI Taxonomy" id="475253"/>
    <lineage>
        <taxon>Bacteria</taxon>
        <taxon>Pseudomonadati</taxon>
        <taxon>Bacteroidota</taxon>
        <taxon>Sphingobacteriia</taxon>
        <taxon>Sphingobacteriales</taxon>
        <taxon>Sphingobacteriaceae</taxon>
        <taxon>Pedobacter</taxon>
    </lineage>
</organism>
<dbReference type="Proteomes" id="UP000273898">
    <property type="component" value="Unassembled WGS sequence"/>
</dbReference>
<protein>
    <submittedName>
        <fullName evidence="1">Uncharacterized protein</fullName>
    </submittedName>
</protein>
<comment type="caution">
    <text evidence="1">The sequence shown here is derived from an EMBL/GenBank/DDBJ whole genome shotgun (WGS) entry which is preliminary data.</text>
</comment>
<reference evidence="2 4" key="2">
    <citation type="submission" date="2019-03" db="EMBL/GenBank/DDBJ databases">
        <authorList>
            <person name="He R.-H."/>
        </authorList>
    </citation>
    <scope>NUCLEOTIDE SEQUENCE [LARGE SCALE GENOMIC DNA]</scope>
    <source>
        <strain evidence="2 4">DSM 19624</strain>
    </source>
</reference>
<dbReference type="EMBL" id="SOPX01000002">
    <property type="protein sequence ID" value="TFB30965.1"/>
    <property type="molecule type" value="Genomic_DNA"/>
</dbReference>
<evidence type="ECO:0000313" key="4">
    <source>
        <dbReference type="Proteomes" id="UP000297429"/>
    </source>
</evidence>
<keyword evidence="4" id="KW-1185">Reference proteome</keyword>
<evidence type="ECO:0000313" key="2">
    <source>
        <dbReference type="EMBL" id="TFB30965.1"/>
    </source>
</evidence>
<dbReference type="RefSeq" id="WP_121282218.1">
    <property type="nucleotide sequence ID" value="NZ_RCCK01000010.1"/>
</dbReference>
<reference evidence="1 3" key="1">
    <citation type="submission" date="2018-10" db="EMBL/GenBank/DDBJ databases">
        <title>Genomic Encyclopedia of Archaeal and Bacterial Type Strains, Phase II (KMG-II): from individual species to whole genera.</title>
        <authorList>
            <person name="Goeker M."/>
        </authorList>
    </citation>
    <scope>NUCLEOTIDE SEQUENCE [LARGE SCALE GENOMIC DNA]</scope>
    <source>
        <strain evidence="1 3">DSM 19624</strain>
    </source>
</reference>
<evidence type="ECO:0000313" key="3">
    <source>
        <dbReference type="Proteomes" id="UP000273898"/>
    </source>
</evidence>
<accession>A0A497YAX4</accession>
<dbReference type="Proteomes" id="UP000297429">
    <property type="component" value="Unassembled WGS sequence"/>
</dbReference>
<dbReference type="AlphaFoldDB" id="A0A497YAX4"/>
<proteinExistence type="predicted"/>
<evidence type="ECO:0000313" key="1">
    <source>
        <dbReference type="EMBL" id="RLJ79637.1"/>
    </source>
</evidence>
<sequence>MIKHILSTFVLFVIWQGTYGQVSAPYLSMSLETKDNRARWQPMHKMPAGDFTLEWLKSGDILVSYNRNEAPTKYLKETNFSSKELQKLDKKILGFSLKGIYLDPEQPPEFYYVIYFNPKMKNSILLELHAILGHVVSATYYSDKKINPFQNRIYSTLK</sequence>